<dbReference type="InterPro" id="IPR001111">
    <property type="entry name" value="TGF-b_propeptide"/>
</dbReference>
<feature type="signal peptide" evidence="6">
    <location>
        <begin position="1"/>
        <end position="20"/>
    </location>
</feature>
<dbReference type="Ensembl" id="ENSHHUT00000084816.1">
    <property type="protein sequence ID" value="ENSHHUP00000082217.1"/>
    <property type="gene ID" value="ENSHHUG00000047768.1"/>
</dbReference>
<evidence type="ECO:0000259" key="7">
    <source>
        <dbReference type="PROSITE" id="PS51362"/>
    </source>
</evidence>
<evidence type="ECO:0000256" key="6">
    <source>
        <dbReference type="SAM" id="SignalP"/>
    </source>
</evidence>
<dbReference type="GO" id="GO:0005125">
    <property type="term" value="F:cytokine activity"/>
    <property type="evidence" value="ECO:0007669"/>
    <property type="project" value="TreeGrafter"/>
</dbReference>
<evidence type="ECO:0000256" key="2">
    <source>
        <dbReference type="ARBA" id="ARBA00006656"/>
    </source>
</evidence>
<evidence type="ECO:0000256" key="3">
    <source>
        <dbReference type="ARBA" id="ARBA00022525"/>
    </source>
</evidence>
<keyword evidence="4" id="KW-0339">Growth factor</keyword>
<sequence>MAYFPIWLLCACAILSLTHSFNQENLKEAMLQRLGLKELPRIHKRDLENLVVPSHIRNKYLALLKLHHERRRRSLPSLAGILRGISGNRLVFDMEARVTANSEVTMAELRLYQNAPHKLHLAGRKSQNKDNNARVSVYWVEVLENGANRSSLVDSRLVPIYETGWKGFDVTQAVHYWSKGRREAPLRLELRVEGERPGSYASFRCTGGCKQPTRHYGYGERRCAATENAPLPIMYLVKKGDYTEIEVAEFPNMIVEKCRCTMDNVSPHH</sequence>
<dbReference type="InterPro" id="IPR029034">
    <property type="entry name" value="Cystine-knot_cytokine"/>
</dbReference>
<feature type="chain" id="PRO_5021349918" description="TGF-beta family profile domain-containing protein" evidence="6">
    <location>
        <begin position="21"/>
        <end position="269"/>
    </location>
</feature>
<comment type="subcellular location">
    <subcellularLocation>
        <location evidence="1">Secreted</location>
    </subcellularLocation>
</comment>
<comment type="similarity">
    <text evidence="2">Belongs to the TGF-beta family.</text>
</comment>
<dbReference type="SUPFAM" id="SSF57501">
    <property type="entry name" value="Cystine-knot cytokines"/>
    <property type="match status" value="1"/>
</dbReference>
<keyword evidence="6" id="KW-0732">Signal</keyword>
<reference evidence="8" key="3">
    <citation type="submission" date="2025-09" db="UniProtKB">
        <authorList>
            <consortium name="Ensembl"/>
        </authorList>
    </citation>
    <scope>IDENTIFICATION</scope>
</reference>
<evidence type="ECO:0000256" key="4">
    <source>
        <dbReference type="ARBA" id="ARBA00023030"/>
    </source>
</evidence>
<dbReference type="Proteomes" id="UP000314982">
    <property type="component" value="Unassembled WGS sequence"/>
</dbReference>
<dbReference type="GeneTree" id="ENSGT00390000010056"/>
<dbReference type="GO" id="GO:0009948">
    <property type="term" value="P:anterior/posterior axis specification"/>
    <property type="evidence" value="ECO:0007669"/>
    <property type="project" value="TreeGrafter"/>
</dbReference>
<dbReference type="InterPro" id="IPR003942">
    <property type="entry name" value="LRDF"/>
</dbReference>
<protein>
    <recommendedName>
        <fullName evidence="7">TGF-beta family profile domain-containing protein</fullName>
    </recommendedName>
</protein>
<name>A0A4W5R0V0_9TELE</name>
<proteinExistence type="inferred from homology"/>
<evidence type="ECO:0000313" key="9">
    <source>
        <dbReference type="Proteomes" id="UP000314982"/>
    </source>
</evidence>
<reference evidence="9" key="1">
    <citation type="submission" date="2018-06" db="EMBL/GenBank/DDBJ databases">
        <title>Genome assembly of Danube salmon.</title>
        <authorList>
            <person name="Macqueen D.J."/>
            <person name="Gundappa M.K."/>
        </authorList>
    </citation>
    <scope>NUCLEOTIDE SEQUENCE [LARGE SCALE GENOMIC DNA]</scope>
</reference>
<dbReference type="PANTHER" id="PTHR11848">
    <property type="entry name" value="TGF-BETA FAMILY"/>
    <property type="match status" value="1"/>
</dbReference>
<dbReference type="AlphaFoldDB" id="A0A4W5R0V0"/>
<dbReference type="PROSITE" id="PS51362">
    <property type="entry name" value="TGF_BETA_2"/>
    <property type="match status" value="1"/>
</dbReference>
<keyword evidence="5" id="KW-1015">Disulfide bond</keyword>
<feature type="domain" description="TGF-beta family profile" evidence="7">
    <location>
        <begin position="197"/>
        <end position="261"/>
    </location>
</feature>
<dbReference type="GO" id="GO:0008083">
    <property type="term" value="F:growth factor activity"/>
    <property type="evidence" value="ECO:0007669"/>
    <property type="project" value="UniProtKB-KW"/>
</dbReference>
<evidence type="ECO:0000256" key="5">
    <source>
        <dbReference type="ARBA" id="ARBA00023157"/>
    </source>
</evidence>
<organism evidence="8 9">
    <name type="scientific">Hucho hucho</name>
    <name type="common">huchen</name>
    <dbReference type="NCBI Taxonomy" id="62062"/>
    <lineage>
        <taxon>Eukaryota</taxon>
        <taxon>Metazoa</taxon>
        <taxon>Chordata</taxon>
        <taxon>Craniata</taxon>
        <taxon>Vertebrata</taxon>
        <taxon>Euteleostomi</taxon>
        <taxon>Actinopterygii</taxon>
        <taxon>Neopterygii</taxon>
        <taxon>Teleostei</taxon>
        <taxon>Protacanthopterygii</taxon>
        <taxon>Salmoniformes</taxon>
        <taxon>Salmonidae</taxon>
        <taxon>Salmoninae</taxon>
        <taxon>Hucho</taxon>
    </lineage>
</organism>
<keyword evidence="9" id="KW-1185">Reference proteome</keyword>
<accession>A0A4W5R0V0</accession>
<dbReference type="Pfam" id="PF00688">
    <property type="entry name" value="TGFb_propeptide"/>
    <property type="match status" value="1"/>
</dbReference>
<dbReference type="GO" id="GO:0005160">
    <property type="term" value="F:transforming growth factor beta receptor binding"/>
    <property type="evidence" value="ECO:0007669"/>
    <property type="project" value="InterPro"/>
</dbReference>
<dbReference type="InterPro" id="IPR001839">
    <property type="entry name" value="TGF-b_C"/>
</dbReference>
<dbReference type="GO" id="GO:0005615">
    <property type="term" value="C:extracellular space"/>
    <property type="evidence" value="ECO:0007669"/>
    <property type="project" value="TreeGrafter"/>
</dbReference>
<evidence type="ECO:0000256" key="1">
    <source>
        <dbReference type="ARBA" id="ARBA00004613"/>
    </source>
</evidence>
<reference evidence="8" key="2">
    <citation type="submission" date="2025-08" db="UniProtKB">
        <authorList>
            <consortium name="Ensembl"/>
        </authorList>
    </citation>
    <scope>IDENTIFICATION</scope>
</reference>
<dbReference type="Gene3D" id="2.60.120.970">
    <property type="match status" value="1"/>
</dbReference>
<dbReference type="PRINTS" id="PR01427">
    <property type="entry name" value="TGFBETA4"/>
</dbReference>
<keyword evidence="3" id="KW-0964">Secreted</keyword>
<dbReference type="FunFam" id="2.60.120.970:FF:000024">
    <property type="entry name" value="Left-right determination factor"/>
    <property type="match status" value="1"/>
</dbReference>
<dbReference type="InterPro" id="IPR015615">
    <property type="entry name" value="TGF-beta-rel"/>
</dbReference>
<evidence type="ECO:0000313" key="8">
    <source>
        <dbReference type="Ensembl" id="ENSHHUP00000082217.1"/>
    </source>
</evidence>
<dbReference type="PANTHER" id="PTHR11848:SF226">
    <property type="entry name" value="LEFT-RIGHT DETERMINATION FACTOR"/>
    <property type="match status" value="1"/>
</dbReference>